<organism evidence="1">
    <name type="scientific">marine sediment metagenome</name>
    <dbReference type="NCBI Taxonomy" id="412755"/>
    <lineage>
        <taxon>unclassified sequences</taxon>
        <taxon>metagenomes</taxon>
        <taxon>ecological metagenomes</taxon>
    </lineage>
</organism>
<name>A0A0F9BQN0_9ZZZZ</name>
<dbReference type="AlphaFoldDB" id="A0A0F9BQN0"/>
<dbReference type="EMBL" id="LAZR01039774">
    <property type="protein sequence ID" value="KKL16167.1"/>
    <property type="molecule type" value="Genomic_DNA"/>
</dbReference>
<accession>A0A0F9BQN0</accession>
<evidence type="ECO:0000313" key="1">
    <source>
        <dbReference type="EMBL" id="KKL16167.1"/>
    </source>
</evidence>
<gene>
    <name evidence="1" type="ORF">LCGC14_2498290</name>
</gene>
<comment type="caution">
    <text evidence="1">The sequence shown here is derived from an EMBL/GenBank/DDBJ whole genome shotgun (WGS) entry which is preliminary data.</text>
</comment>
<protein>
    <submittedName>
        <fullName evidence="1">Uncharacterized protein</fullName>
    </submittedName>
</protein>
<sequence length="70" mass="7849">MKDNLTEALELAVLEGVTCLLYVDVRKMSDDEISAKVKEALSKIVNNVKMVMKEEVDSLCAVCHETGEYR</sequence>
<proteinExistence type="predicted"/>
<reference evidence="1" key="1">
    <citation type="journal article" date="2015" name="Nature">
        <title>Complex archaea that bridge the gap between prokaryotes and eukaryotes.</title>
        <authorList>
            <person name="Spang A."/>
            <person name="Saw J.H."/>
            <person name="Jorgensen S.L."/>
            <person name="Zaremba-Niedzwiedzka K."/>
            <person name="Martijn J."/>
            <person name="Lind A.E."/>
            <person name="van Eijk R."/>
            <person name="Schleper C."/>
            <person name="Guy L."/>
            <person name="Ettema T.J."/>
        </authorList>
    </citation>
    <scope>NUCLEOTIDE SEQUENCE</scope>
</reference>